<name>A0A8H5FGG2_9AGAR</name>
<gene>
    <name evidence="3" type="ORF">D9611_012236</name>
</gene>
<reference evidence="3 4" key="1">
    <citation type="journal article" date="2020" name="ISME J.">
        <title>Uncovering the hidden diversity of litter-decomposition mechanisms in mushroom-forming fungi.</title>
        <authorList>
            <person name="Floudas D."/>
            <person name="Bentzer J."/>
            <person name="Ahren D."/>
            <person name="Johansson T."/>
            <person name="Persson P."/>
            <person name="Tunlid A."/>
        </authorList>
    </citation>
    <scope>NUCLEOTIDE SEQUENCE [LARGE SCALE GENOMIC DNA]</scope>
    <source>
        <strain evidence="3 4">CBS 175.51</strain>
    </source>
</reference>
<protein>
    <recommendedName>
        <fullName evidence="2">Mug135-like C-terminal domain-containing protein</fullName>
    </recommendedName>
</protein>
<comment type="caution">
    <text evidence="3">The sequence shown here is derived from an EMBL/GenBank/DDBJ whole genome shotgun (WGS) entry which is preliminary data.</text>
</comment>
<dbReference type="Proteomes" id="UP000541558">
    <property type="component" value="Unassembled WGS sequence"/>
</dbReference>
<evidence type="ECO:0000256" key="1">
    <source>
        <dbReference type="ARBA" id="ARBA00005788"/>
    </source>
</evidence>
<accession>A0A8H5FGG2</accession>
<evidence type="ECO:0000313" key="4">
    <source>
        <dbReference type="Proteomes" id="UP000541558"/>
    </source>
</evidence>
<dbReference type="EMBL" id="JAACJK010000061">
    <property type="protein sequence ID" value="KAF5335563.1"/>
    <property type="molecule type" value="Genomic_DNA"/>
</dbReference>
<comment type="similarity">
    <text evidence="1">Belongs to the UPF0612 family.</text>
</comment>
<evidence type="ECO:0000259" key="2">
    <source>
        <dbReference type="Pfam" id="PF08593"/>
    </source>
</evidence>
<organism evidence="3 4">
    <name type="scientific">Ephemerocybe angulata</name>
    <dbReference type="NCBI Taxonomy" id="980116"/>
    <lineage>
        <taxon>Eukaryota</taxon>
        <taxon>Fungi</taxon>
        <taxon>Dikarya</taxon>
        <taxon>Basidiomycota</taxon>
        <taxon>Agaricomycotina</taxon>
        <taxon>Agaricomycetes</taxon>
        <taxon>Agaricomycetidae</taxon>
        <taxon>Agaricales</taxon>
        <taxon>Agaricineae</taxon>
        <taxon>Psathyrellaceae</taxon>
        <taxon>Ephemerocybe</taxon>
    </lineage>
</organism>
<dbReference type="InterPro" id="IPR013902">
    <property type="entry name" value="Mug135-like_C"/>
</dbReference>
<feature type="domain" description="Mug135-like C-terminal" evidence="2">
    <location>
        <begin position="131"/>
        <end position="206"/>
    </location>
</feature>
<dbReference type="AlphaFoldDB" id="A0A8H5FGG2"/>
<dbReference type="Pfam" id="PF08593">
    <property type="entry name" value="Mug135_C"/>
    <property type="match status" value="1"/>
</dbReference>
<sequence length="209" mass="23482">MAPPTLGFAQASITRFSALAHVRDTLTEQSAQALWEAEVALDAEKRRLADDNAHNAAEPNWLAALRNEMRQGFHEVRQEVRQGLHNNTVAINALRERVDHVEVRVGRVETRLVSIEEKVGMVLQESQIMFNQLNRAKATAEFPWKKVLFDDGTDPVDDRGLPYLSTPAIISDLSLNNVISYEDGYHIDRGARSLPERRAQLARFIGGCL</sequence>
<evidence type="ECO:0000313" key="3">
    <source>
        <dbReference type="EMBL" id="KAF5335563.1"/>
    </source>
</evidence>
<proteinExistence type="inferred from homology"/>
<keyword evidence="4" id="KW-1185">Reference proteome</keyword>